<evidence type="ECO:0000256" key="1">
    <source>
        <dbReference type="ARBA" id="ARBA00009986"/>
    </source>
</evidence>
<dbReference type="PROSITE" id="PS00059">
    <property type="entry name" value="ADH_ZINC"/>
    <property type="match status" value="1"/>
</dbReference>
<dbReference type="PROSITE" id="PS00070">
    <property type="entry name" value="ALDEHYDE_DEHYDR_CYS"/>
    <property type="match status" value="1"/>
</dbReference>
<evidence type="ECO:0000256" key="4">
    <source>
        <dbReference type="ARBA" id="ARBA00049194"/>
    </source>
</evidence>
<comment type="similarity">
    <text evidence="7">Belongs to the zinc-containing alcohol dehydrogenase family.</text>
</comment>
<evidence type="ECO:0000313" key="9">
    <source>
        <dbReference type="EMBL" id="MFE1355451.1"/>
    </source>
</evidence>
<comment type="catalytic activity">
    <reaction evidence="4">
        <text>an aldehyde + NAD(+) + H2O = a carboxylate + NADH + 2 H(+)</text>
        <dbReference type="Rhea" id="RHEA:16185"/>
        <dbReference type="ChEBI" id="CHEBI:15377"/>
        <dbReference type="ChEBI" id="CHEBI:15378"/>
        <dbReference type="ChEBI" id="CHEBI:17478"/>
        <dbReference type="ChEBI" id="CHEBI:29067"/>
        <dbReference type="ChEBI" id="CHEBI:57540"/>
        <dbReference type="ChEBI" id="CHEBI:57945"/>
        <dbReference type="EC" id="1.2.1.3"/>
    </reaction>
</comment>
<comment type="similarity">
    <text evidence="1 6">Belongs to the aldehyde dehydrogenase family.</text>
</comment>
<dbReference type="PANTHER" id="PTHR42804">
    <property type="entry name" value="ALDEHYDE DEHYDROGENASE"/>
    <property type="match status" value="1"/>
</dbReference>
<dbReference type="InterPro" id="IPR002328">
    <property type="entry name" value="ADH_Zn_CS"/>
</dbReference>
<dbReference type="SUPFAM" id="SSF51735">
    <property type="entry name" value="NAD(P)-binding Rossmann-fold domains"/>
    <property type="match status" value="1"/>
</dbReference>
<evidence type="ECO:0000256" key="6">
    <source>
        <dbReference type="RuleBase" id="RU003345"/>
    </source>
</evidence>
<comment type="caution">
    <text evidence="9">The sequence shown here is derived from an EMBL/GenBank/DDBJ whole genome shotgun (WGS) entry which is preliminary data.</text>
</comment>
<evidence type="ECO:0000259" key="8">
    <source>
        <dbReference type="SMART" id="SM00829"/>
    </source>
</evidence>
<dbReference type="Gene3D" id="3.40.605.10">
    <property type="entry name" value="Aldehyde Dehydrogenase, Chain A, domain 1"/>
    <property type="match status" value="1"/>
</dbReference>
<dbReference type="InterPro" id="IPR029510">
    <property type="entry name" value="Ald_DH_CS_GLU"/>
</dbReference>
<dbReference type="Proteomes" id="UP001599542">
    <property type="component" value="Unassembled WGS sequence"/>
</dbReference>
<evidence type="ECO:0000256" key="3">
    <source>
        <dbReference type="ARBA" id="ARBA00024226"/>
    </source>
</evidence>
<dbReference type="Gene3D" id="3.40.50.720">
    <property type="entry name" value="NAD(P)-binding Rossmann-like Domain"/>
    <property type="match status" value="1"/>
</dbReference>
<evidence type="ECO:0000256" key="7">
    <source>
        <dbReference type="RuleBase" id="RU361277"/>
    </source>
</evidence>
<dbReference type="SUPFAM" id="SSF50129">
    <property type="entry name" value="GroES-like"/>
    <property type="match status" value="1"/>
</dbReference>
<dbReference type="InterPro" id="IPR015590">
    <property type="entry name" value="Aldehyde_DH_dom"/>
</dbReference>
<dbReference type="InterPro" id="IPR011032">
    <property type="entry name" value="GroES-like_sf"/>
</dbReference>
<dbReference type="PROSITE" id="PS00687">
    <property type="entry name" value="ALDEHYDE_DEHYDR_GLU"/>
    <property type="match status" value="1"/>
</dbReference>
<dbReference type="EC" id="1.2.1.3" evidence="3"/>
<dbReference type="SUPFAM" id="SSF53720">
    <property type="entry name" value="ALDH-like"/>
    <property type="match status" value="1"/>
</dbReference>
<dbReference type="InterPro" id="IPR020843">
    <property type="entry name" value="ER"/>
</dbReference>
<protein>
    <recommendedName>
        <fullName evidence="3">aldehyde dehydrogenase (NAD(+))</fullName>
        <ecNumber evidence="3">1.2.1.3</ecNumber>
    </recommendedName>
</protein>
<organism evidence="9 10">
    <name type="scientific">Kitasatospora phosalacinea</name>
    <dbReference type="NCBI Taxonomy" id="2065"/>
    <lineage>
        <taxon>Bacteria</taxon>
        <taxon>Bacillati</taxon>
        <taxon>Actinomycetota</taxon>
        <taxon>Actinomycetes</taxon>
        <taxon>Kitasatosporales</taxon>
        <taxon>Streptomycetaceae</taxon>
        <taxon>Kitasatospora</taxon>
    </lineage>
</organism>
<dbReference type="Gene3D" id="3.40.309.10">
    <property type="entry name" value="Aldehyde Dehydrogenase, Chain A, domain 2"/>
    <property type="match status" value="1"/>
</dbReference>
<keyword evidence="7" id="KW-0479">Metal-binding</keyword>
<dbReference type="InterPro" id="IPR016163">
    <property type="entry name" value="Ald_DH_C"/>
</dbReference>
<feature type="domain" description="Enoyl reductase (ER)" evidence="8">
    <location>
        <begin position="502"/>
        <end position="848"/>
    </location>
</feature>
<dbReference type="RefSeq" id="WP_380318218.1">
    <property type="nucleotide sequence ID" value="NZ_JBHYPW010000006.1"/>
</dbReference>
<proteinExistence type="inferred from homology"/>
<keyword evidence="2 6" id="KW-0560">Oxidoreductase</keyword>
<dbReference type="InterPro" id="IPR016162">
    <property type="entry name" value="Ald_DH_N"/>
</dbReference>
<name>A0ABW6GRR2_9ACTN</name>
<keyword evidence="10" id="KW-1185">Reference proteome</keyword>
<dbReference type="CDD" id="cd07139">
    <property type="entry name" value="ALDH_AldA-Rv0768"/>
    <property type="match status" value="1"/>
</dbReference>
<dbReference type="PANTHER" id="PTHR42804:SF1">
    <property type="entry name" value="ALDEHYDE DEHYDROGENASE-RELATED"/>
    <property type="match status" value="1"/>
</dbReference>
<evidence type="ECO:0000256" key="5">
    <source>
        <dbReference type="PROSITE-ProRule" id="PRU10007"/>
    </source>
</evidence>
<dbReference type="SMART" id="SM00829">
    <property type="entry name" value="PKS_ER"/>
    <property type="match status" value="1"/>
</dbReference>
<dbReference type="InterPro" id="IPR013154">
    <property type="entry name" value="ADH-like_N"/>
</dbReference>
<sequence>MADVIEHDRLFIGGRWVAPSGGDTIAVVSPHTEEVIGRVPHAGPADVDAAVAAARAAFDHGPWPRMSVHERIAVVLRIKDGLAARAPRLAALISAQNGSPVTWAATGQVMSAIATYGTTAGVGREFPFEEWRHGMGGPLLVRNEPVGVVAAVVPWNVPQFVTATKLAPALVSGCTVVLKASPETPLDAYLLAEVAEAAGLPAGVLNVLPADRETSAYLVAHPGVDKVAFTGSVAAGKAVMASAAENLHRVTLELGGKSAAVILADADLAQVVPALMAGSYMNNGQACIALTRVLVPESRYGEIAAALTAAVSALKVGDPLDPATQVGPLVTRRQQQRSLEYVRIALAEGATLLTGGGVPADRPKGWYVEPTLLGDVTNDMRIAREEVFGPVVCLIRYRDEEDAVRIANDSDFGLSGAVWAGDAEHGLDVARRIRTGTVNVNTMRVDFLGPFGGFKNSGIGREFGLEGLRAYVEPKTVYLPQSVQVPAPRRNTVRAAILQQTGDEVLDVRDDVTTRPVGPGLVRIRMRAASLCHSDVSGMNGTLALPTPFVPGHEGAGEVVETGDGVTHVAPGDRVVVCWMPPCGKCGSCKRGEGNLCLSGMADVTTPVFSSDGKPVFGFIGTGTFAEEIVVPGNAAVPLPDDVPFEVGALIGCGVTTGIGAALNTAKVAPGSRVAVIGCGGVGISVVQGARVAGAAVIVAVDPVAGRRGWALELGATHAASPEEFAALSAELTGGEGFDYVFEVVGKPATVRTGYDATRRGGTLCLVGVGARSDFPQINLAELVMHEKKLLPSFYGGTDVLESFARIIELWRAGEVDLEKMITHRVPLADANEAVRQMHTGEALRTVLTID</sequence>
<accession>A0ABW6GRR2</accession>
<dbReference type="Pfam" id="PF00171">
    <property type="entry name" value="Aldedh"/>
    <property type="match status" value="1"/>
</dbReference>
<comment type="cofactor">
    <cofactor evidence="7">
        <name>Zn(2+)</name>
        <dbReference type="ChEBI" id="CHEBI:29105"/>
    </cofactor>
</comment>
<dbReference type="InterPro" id="IPR036291">
    <property type="entry name" value="NAD(P)-bd_dom_sf"/>
</dbReference>
<dbReference type="Pfam" id="PF08240">
    <property type="entry name" value="ADH_N"/>
    <property type="match status" value="1"/>
</dbReference>
<dbReference type="EMBL" id="JBHYPX010000060">
    <property type="protein sequence ID" value="MFE1355451.1"/>
    <property type="molecule type" value="Genomic_DNA"/>
</dbReference>
<evidence type="ECO:0000313" key="10">
    <source>
        <dbReference type="Proteomes" id="UP001599542"/>
    </source>
</evidence>
<dbReference type="InterPro" id="IPR016161">
    <property type="entry name" value="Ald_DH/histidinol_DH"/>
</dbReference>
<gene>
    <name evidence="9" type="ORF">ACFW6T_26020</name>
</gene>
<reference evidence="9 10" key="1">
    <citation type="submission" date="2024-09" db="EMBL/GenBank/DDBJ databases">
        <title>The Natural Products Discovery Center: Release of the First 8490 Sequenced Strains for Exploring Actinobacteria Biosynthetic Diversity.</title>
        <authorList>
            <person name="Kalkreuter E."/>
            <person name="Kautsar S.A."/>
            <person name="Yang D."/>
            <person name="Bader C.D."/>
            <person name="Teijaro C.N."/>
            <person name="Fluegel L."/>
            <person name="Davis C.M."/>
            <person name="Simpson J.R."/>
            <person name="Lauterbach L."/>
            <person name="Steele A.D."/>
            <person name="Gui C."/>
            <person name="Meng S."/>
            <person name="Li G."/>
            <person name="Viehrig K."/>
            <person name="Ye F."/>
            <person name="Su P."/>
            <person name="Kiefer A.F."/>
            <person name="Nichols A."/>
            <person name="Cepeda A.J."/>
            <person name="Yan W."/>
            <person name="Fan B."/>
            <person name="Jiang Y."/>
            <person name="Adhikari A."/>
            <person name="Zheng C.-J."/>
            <person name="Schuster L."/>
            <person name="Cowan T.M."/>
            <person name="Smanski M.J."/>
            <person name="Chevrette M.G."/>
            <person name="De Carvalho L.P.S."/>
            <person name="Shen B."/>
        </authorList>
    </citation>
    <scope>NUCLEOTIDE SEQUENCE [LARGE SCALE GENOMIC DNA]</scope>
    <source>
        <strain evidence="9 10">NPDC058753</strain>
    </source>
</reference>
<keyword evidence="7" id="KW-0862">Zinc</keyword>
<dbReference type="Pfam" id="PF00107">
    <property type="entry name" value="ADH_zinc_N"/>
    <property type="match status" value="1"/>
</dbReference>
<dbReference type="InterPro" id="IPR016160">
    <property type="entry name" value="Ald_DH_CS_CYS"/>
</dbReference>
<feature type="active site" evidence="5">
    <location>
        <position position="253"/>
    </location>
</feature>
<dbReference type="Gene3D" id="3.90.180.10">
    <property type="entry name" value="Medium-chain alcohol dehydrogenases, catalytic domain"/>
    <property type="match status" value="1"/>
</dbReference>
<evidence type="ECO:0000256" key="2">
    <source>
        <dbReference type="ARBA" id="ARBA00023002"/>
    </source>
</evidence>
<dbReference type="InterPro" id="IPR013149">
    <property type="entry name" value="ADH-like_C"/>
</dbReference>